<gene>
    <name evidence="2" type="ORF">NEE01_09390</name>
</gene>
<dbReference type="RefSeq" id="WP_265268754.1">
    <property type="nucleotide sequence ID" value="NZ_JANFAV010000005.1"/>
</dbReference>
<dbReference type="NCBIfam" id="NF011307">
    <property type="entry name" value="PRK14716.1-5"/>
    <property type="match status" value="1"/>
</dbReference>
<accession>A0AA41Z8S7</accession>
<feature type="transmembrane region" description="Helical" evidence="1">
    <location>
        <begin position="341"/>
        <end position="366"/>
    </location>
</feature>
<dbReference type="AlphaFoldDB" id="A0AA41Z8S7"/>
<name>A0AA41Z8S7_9SPHN</name>
<keyword evidence="1" id="KW-0812">Transmembrane</keyword>
<feature type="transmembrane region" description="Helical" evidence="1">
    <location>
        <begin position="378"/>
        <end position="405"/>
    </location>
</feature>
<dbReference type="EMBL" id="JANFAV010000005">
    <property type="protein sequence ID" value="MCW6534998.1"/>
    <property type="molecule type" value="Genomic_DNA"/>
</dbReference>
<dbReference type="Pfam" id="PF13641">
    <property type="entry name" value="Glyco_tranf_2_3"/>
    <property type="match status" value="1"/>
</dbReference>
<organism evidence="2 3">
    <name type="scientific">Sphingomonas lycopersici</name>
    <dbReference type="NCBI Taxonomy" id="2951807"/>
    <lineage>
        <taxon>Bacteria</taxon>
        <taxon>Pseudomonadati</taxon>
        <taxon>Pseudomonadota</taxon>
        <taxon>Alphaproteobacteria</taxon>
        <taxon>Sphingomonadales</taxon>
        <taxon>Sphingomonadaceae</taxon>
        <taxon>Sphingomonas</taxon>
    </lineage>
</organism>
<evidence type="ECO:0000256" key="1">
    <source>
        <dbReference type="SAM" id="Phobius"/>
    </source>
</evidence>
<sequence>MGRILLEWLGAATREATLFAAIGFLIGGIDDLLVDVIWLTRRLRQRGDGVTLADLSPPARPRRFAILVPAWDESAVIGAMLRTTLARLDHPDFIIIVGCYPNDRATIAVVADIAAHDRRVRLTIGRRHGPTTKADCLNTLWRAVAAADARDRRRSDAIVLHDAEDVVHPAELRIFDALLDRHAVVQIPVLPLARRDSRLVSGHYLDEFAEAHSKQLPVRTLLRAAVPLAGVGCAIRVEALARVAADHHAPFDPTSLTEDYELGLRLASVGAAAHFARVRETRGGTLIAVREYFPATIAEAVRQKARWMTGIALAGWDRLGWGRLRDIGDHWMRLHDRRAPLAVITLATGYVAIVGWAGSAAGHLILGSAVTPPGPTTALLLLANAALLAWRAAVRAGFTAAAYGWREALWSPPRMIVGNIIALLAARRAAARYAAILAGRTPQWDKTAHAFPTDIG</sequence>
<feature type="transmembrane region" description="Helical" evidence="1">
    <location>
        <begin position="16"/>
        <end position="39"/>
    </location>
</feature>
<keyword evidence="1" id="KW-1133">Transmembrane helix</keyword>
<evidence type="ECO:0000313" key="2">
    <source>
        <dbReference type="EMBL" id="MCW6534998.1"/>
    </source>
</evidence>
<evidence type="ECO:0000313" key="3">
    <source>
        <dbReference type="Proteomes" id="UP001165565"/>
    </source>
</evidence>
<proteinExistence type="predicted"/>
<protein>
    <submittedName>
        <fullName evidence="2">Glycosyl transferase family protein</fullName>
    </submittedName>
</protein>
<keyword evidence="3" id="KW-1185">Reference proteome</keyword>
<dbReference type="Gene3D" id="3.90.550.10">
    <property type="entry name" value="Spore Coat Polysaccharide Biosynthesis Protein SpsA, Chain A"/>
    <property type="match status" value="1"/>
</dbReference>
<dbReference type="InterPro" id="IPR029044">
    <property type="entry name" value="Nucleotide-diphossugar_trans"/>
</dbReference>
<keyword evidence="2" id="KW-0808">Transferase</keyword>
<dbReference type="SUPFAM" id="SSF53448">
    <property type="entry name" value="Nucleotide-diphospho-sugar transferases"/>
    <property type="match status" value="1"/>
</dbReference>
<reference evidence="2" key="1">
    <citation type="submission" date="2022-06" db="EMBL/GenBank/DDBJ databases">
        <title>Sphingomonas sp. nov. isolated from rhizosphere soil of tomato.</title>
        <authorList>
            <person name="Dong H."/>
            <person name="Gao R."/>
        </authorList>
    </citation>
    <scope>NUCLEOTIDE SEQUENCE</scope>
    <source>
        <strain evidence="2">MMSM24</strain>
    </source>
</reference>
<dbReference type="GO" id="GO:0016740">
    <property type="term" value="F:transferase activity"/>
    <property type="evidence" value="ECO:0007669"/>
    <property type="project" value="UniProtKB-KW"/>
</dbReference>
<keyword evidence="1" id="KW-0472">Membrane</keyword>
<dbReference type="Proteomes" id="UP001165565">
    <property type="component" value="Unassembled WGS sequence"/>
</dbReference>
<comment type="caution">
    <text evidence="2">The sequence shown here is derived from an EMBL/GenBank/DDBJ whole genome shotgun (WGS) entry which is preliminary data.</text>
</comment>